<accession>A0A420UUN9</accession>
<comment type="caution">
    <text evidence="1">The sequence shown here is derived from an EMBL/GenBank/DDBJ whole genome shotgun (WGS) entry which is preliminary data.</text>
</comment>
<proteinExistence type="predicted"/>
<name>A0A420UUN9_9ACTN</name>
<keyword evidence="2" id="KW-1185">Reference proteome</keyword>
<protein>
    <submittedName>
        <fullName evidence="1">Uncharacterized protein</fullName>
    </submittedName>
</protein>
<dbReference type="EMBL" id="JNAD02000020">
    <property type="protein sequence ID" value="RKM90959.1"/>
    <property type="molecule type" value="Genomic_DNA"/>
</dbReference>
<evidence type="ECO:0000313" key="2">
    <source>
        <dbReference type="Proteomes" id="UP000028058"/>
    </source>
</evidence>
<evidence type="ECO:0000313" key="1">
    <source>
        <dbReference type="EMBL" id="RKM90959.1"/>
    </source>
</evidence>
<organism evidence="1 2">
    <name type="scientific">Streptomyces xinghaiensis</name>
    <dbReference type="NCBI Taxonomy" id="1038928"/>
    <lineage>
        <taxon>Bacteria</taxon>
        <taxon>Bacillati</taxon>
        <taxon>Actinomycetota</taxon>
        <taxon>Actinomycetes</taxon>
        <taxon>Kitasatosporales</taxon>
        <taxon>Streptomycetaceae</taxon>
        <taxon>Streptomyces</taxon>
    </lineage>
</organism>
<dbReference type="AlphaFoldDB" id="A0A420UUN9"/>
<reference evidence="1 2" key="1">
    <citation type="journal article" date="2014" name="Genome Announc.">
        <title>Draft Genome Sequence of Streptomyces fradiae ATCC 19609, a Strain Highly Sensitive to Antibiotics.</title>
        <authorList>
            <person name="Bekker O.B."/>
            <person name="Klimina K.M."/>
            <person name="Vatlin A.A."/>
            <person name="Zakharevich N.V."/>
            <person name="Kasianov A.S."/>
            <person name="Danilenko V.N."/>
        </authorList>
    </citation>
    <scope>NUCLEOTIDE SEQUENCE [LARGE SCALE GENOMIC DNA]</scope>
    <source>
        <strain evidence="1 2">ATCC 19609</strain>
    </source>
</reference>
<gene>
    <name evidence="1" type="ORF">SFRA_030480</name>
</gene>
<dbReference type="RefSeq" id="WP_043465717.1">
    <property type="nucleotide sequence ID" value="NZ_JNAD02000020.1"/>
</dbReference>
<dbReference type="Proteomes" id="UP000028058">
    <property type="component" value="Unassembled WGS sequence"/>
</dbReference>
<sequence>MLAAPERIPGDLNTPDEIIWHKPADRHRCKGDCDFHAIACSEDEGIIFPAPKQDVPTKLNRPHQTWCADCLDLVKGRRSA</sequence>
<dbReference type="OrthoDB" id="4268113at2"/>